<organism evidence="6 7">
    <name type="scientific">Solibaculum intestinale</name>
    <dbReference type="NCBI Taxonomy" id="3133165"/>
    <lineage>
        <taxon>Bacteria</taxon>
        <taxon>Bacillati</taxon>
        <taxon>Bacillota</taxon>
        <taxon>Clostridia</taxon>
        <taxon>Eubacteriales</taxon>
        <taxon>Oscillospiraceae</taxon>
        <taxon>Solibaculum</taxon>
    </lineage>
</organism>
<dbReference type="PANTHER" id="PTHR10587:SF133">
    <property type="entry name" value="CHITIN DEACETYLASE 1-RELATED"/>
    <property type="match status" value="1"/>
</dbReference>
<gene>
    <name evidence="6" type="ORF">WMO26_12685</name>
</gene>
<evidence type="ECO:0000256" key="4">
    <source>
        <dbReference type="SAM" id="Phobius"/>
    </source>
</evidence>
<keyword evidence="2" id="KW-0378">Hydrolase</keyword>
<dbReference type="Gene3D" id="3.20.20.370">
    <property type="entry name" value="Glycoside hydrolase/deacetylase"/>
    <property type="match status" value="1"/>
</dbReference>
<reference evidence="6 7" key="1">
    <citation type="submission" date="2024-03" db="EMBL/GenBank/DDBJ databases">
        <title>Human intestinal bacterial collection.</title>
        <authorList>
            <person name="Pauvert C."/>
            <person name="Hitch T.C.A."/>
            <person name="Clavel T."/>
        </authorList>
    </citation>
    <scope>NUCLEOTIDE SEQUENCE [LARGE SCALE GENOMIC DNA]</scope>
    <source>
        <strain evidence="6 7">CLA-JM-H44</strain>
    </source>
</reference>
<dbReference type="PANTHER" id="PTHR10587">
    <property type="entry name" value="GLYCOSYL TRANSFERASE-RELATED"/>
    <property type="match status" value="1"/>
</dbReference>
<name>A0ABV1E5G6_9FIRM</name>
<keyword evidence="7" id="KW-1185">Reference proteome</keyword>
<dbReference type="InterPro" id="IPR011330">
    <property type="entry name" value="Glyco_hydro/deAcase_b/a-brl"/>
</dbReference>
<keyword evidence="4" id="KW-0812">Transmembrane</keyword>
<comment type="caution">
    <text evidence="6">The sequence shown here is derived from an EMBL/GenBank/DDBJ whole genome shotgun (WGS) entry which is preliminary data.</text>
</comment>
<evidence type="ECO:0000313" key="6">
    <source>
        <dbReference type="EMBL" id="MEQ2441686.1"/>
    </source>
</evidence>
<dbReference type="PROSITE" id="PS51677">
    <property type="entry name" value="NODB"/>
    <property type="match status" value="1"/>
</dbReference>
<feature type="region of interest" description="Disordered" evidence="3">
    <location>
        <begin position="243"/>
        <end position="264"/>
    </location>
</feature>
<keyword evidence="1" id="KW-0479">Metal-binding</keyword>
<proteinExistence type="predicted"/>
<feature type="domain" description="NodB homology" evidence="5">
    <location>
        <begin position="270"/>
        <end position="444"/>
    </location>
</feature>
<accession>A0ABV1E5G6</accession>
<dbReference type="SUPFAM" id="SSF88713">
    <property type="entry name" value="Glycoside hydrolase/deacetylase"/>
    <property type="match status" value="1"/>
</dbReference>
<dbReference type="InterPro" id="IPR002509">
    <property type="entry name" value="NODB_dom"/>
</dbReference>
<sequence>MKQTLVKRERKILALGGGVLLLVAAVLLAVFARPDTKERPFLYDPAAAAHPQTGLSIQTEISYGRPDAVAVSYPVTGNAAVDQELAALVKEEKKRYEAAGEGQDPSYRELNLSYELTRFNPSLVSVCFSAVSDGPEDHRLLTRTYDLNTGASLELRDFFLPESDYLQRLSDYAIERLRQENPSKTSWSQEQWQQLAGPEKIDCFVLDGEMLCLYFPQEDGETLQARIPLRLLHSVSLFAFPDTSDFQKEGPPNPPLAPERDTVPVSPDEKKVALLFCDGPFADTTGEILDQLKNHGARATFCPLGNRVPYQPQLVRRMALEGHAVCNHTNSHKKLETLSPGDVSTQLKKANAALSNVTGVSPTLICPPYEAVGAKVKTLDGMQVVLPDLQPADWRAEDGRSLADEILASVYDGCIIQLHDQFPATAEAVRLLLEELPGQGYTFVTVEDLME</sequence>
<keyword evidence="4" id="KW-1133">Transmembrane helix</keyword>
<evidence type="ECO:0000256" key="1">
    <source>
        <dbReference type="ARBA" id="ARBA00022723"/>
    </source>
</evidence>
<dbReference type="Proteomes" id="UP001489509">
    <property type="component" value="Unassembled WGS sequence"/>
</dbReference>
<evidence type="ECO:0000256" key="2">
    <source>
        <dbReference type="ARBA" id="ARBA00022801"/>
    </source>
</evidence>
<dbReference type="InterPro" id="IPR050248">
    <property type="entry name" value="Polysacc_deacetylase_ArnD"/>
</dbReference>
<evidence type="ECO:0000313" key="7">
    <source>
        <dbReference type="Proteomes" id="UP001489509"/>
    </source>
</evidence>
<evidence type="ECO:0000256" key="3">
    <source>
        <dbReference type="SAM" id="MobiDB-lite"/>
    </source>
</evidence>
<dbReference type="Pfam" id="PF01522">
    <property type="entry name" value="Polysacc_deac_1"/>
    <property type="match status" value="1"/>
</dbReference>
<feature type="transmembrane region" description="Helical" evidence="4">
    <location>
        <begin position="12"/>
        <end position="32"/>
    </location>
</feature>
<evidence type="ECO:0000259" key="5">
    <source>
        <dbReference type="PROSITE" id="PS51677"/>
    </source>
</evidence>
<dbReference type="EMBL" id="JBBMFD010000035">
    <property type="protein sequence ID" value="MEQ2441686.1"/>
    <property type="molecule type" value="Genomic_DNA"/>
</dbReference>
<keyword evidence="4" id="KW-0472">Membrane</keyword>
<protein>
    <submittedName>
        <fullName evidence="6">Polysaccharide deacetylase family protein</fullName>
    </submittedName>
</protein>
<dbReference type="RefSeq" id="WP_349220931.1">
    <property type="nucleotide sequence ID" value="NZ_JBBMFD010000035.1"/>
</dbReference>